<keyword evidence="3" id="KW-1185">Reference proteome</keyword>
<keyword evidence="1" id="KW-0472">Membrane</keyword>
<reference evidence="2" key="1">
    <citation type="submission" date="2023-08" db="EMBL/GenBank/DDBJ databases">
        <authorList>
            <person name="Audoor S."/>
            <person name="Bilcke G."/>
        </authorList>
    </citation>
    <scope>NUCLEOTIDE SEQUENCE</scope>
</reference>
<proteinExistence type="predicted"/>
<feature type="transmembrane region" description="Helical" evidence="1">
    <location>
        <begin position="20"/>
        <end position="48"/>
    </location>
</feature>
<dbReference type="EMBL" id="CAKOGP040002091">
    <property type="protein sequence ID" value="CAJ1961751.1"/>
    <property type="molecule type" value="Genomic_DNA"/>
</dbReference>
<dbReference type="Proteomes" id="UP001295423">
    <property type="component" value="Unassembled WGS sequence"/>
</dbReference>
<sequence length="428" mass="48017">MMKQRPTLHSLQSPKKKLPVSSVILTVLTVFLVFLVLLVTWVNLFVYAPPSTQEPPLNLPLAEECEPSNKKTSSIQALPSTPRVLIPAVDEEVMTDSTNATVMGMATGYNIGVYKRFVGSLRKSGYTGHIILVIADEPARGVVEYLSSKGVIMKTLKKVPCTTKIFDEGEKVSGHAMEVATCAHPYPYLKIRWGRFPLLRDFLQECETCTGPVLVTDVRDALFQRDPFGDGAPVVRGLQVFQEAKFQKTTHWLVKGPVSKCKGIVIDDVMLCSGTTIGTREAVLEYLEIMHQEMAEWMKDPKCCCNKMNGDDQSIHNYLYYTGRFPNATSIPNRFGIVHTVGKQAAEIYKAHEKNLVRSRGDKDLAKVVPFPGTKEGEEPWLGPEFDLVDNEGFFMNYDGSRSRVVHQWDRFRDKIQPWLQTSGLVDP</sequence>
<evidence type="ECO:0000313" key="3">
    <source>
        <dbReference type="Proteomes" id="UP001295423"/>
    </source>
</evidence>
<evidence type="ECO:0000256" key="1">
    <source>
        <dbReference type="SAM" id="Phobius"/>
    </source>
</evidence>
<accession>A0AAD2G3R4</accession>
<keyword evidence="1" id="KW-0812">Transmembrane</keyword>
<keyword evidence="1" id="KW-1133">Transmembrane helix</keyword>
<dbReference type="AlphaFoldDB" id="A0AAD2G3R4"/>
<gene>
    <name evidence="2" type="ORF">CYCCA115_LOCUS19353</name>
</gene>
<comment type="caution">
    <text evidence="2">The sequence shown here is derived from an EMBL/GenBank/DDBJ whole genome shotgun (WGS) entry which is preliminary data.</text>
</comment>
<name>A0AAD2G3R4_9STRA</name>
<protein>
    <submittedName>
        <fullName evidence="2">Uncharacterized protein</fullName>
    </submittedName>
</protein>
<evidence type="ECO:0000313" key="2">
    <source>
        <dbReference type="EMBL" id="CAJ1961751.1"/>
    </source>
</evidence>
<organism evidence="2 3">
    <name type="scientific">Cylindrotheca closterium</name>
    <dbReference type="NCBI Taxonomy" id="2856"/>
    <lineage>
        <taxon>Eukaryota</taxon>
        <taxon>Sar</taxon>
        <taxon>Stramenopiles</taxon>
        <taxon>Ochrophyta</taxon>
        <taxon>Bacillariophyta</taxon>
        <taxon>Bacillariophyceae</taxon>
        <taxon>Bacillariophycidae</taxon>
        <taxon>Bacillariales</taxon>
        <taxon>Bacillariaceae</taxon>
        <taxon>Cylindrotheca</taxon>
    </lineage>
</organism>